<dbReference type="SUPFAM" id="SSF63380">
    <property type="entry name" value="Riboflavin synthase domain-like"/>
    <property type="match status" value="1"/>
</dbReference>
<dbReference type="InterPro" id="IPR013113">
    <property type="entry name" value="SIP_FAD-bd"/>
</dbReference>
<feature type="domain" description="FAD-binding FR-type" evidence="2">
    <location>
        <begin position="106"/>
        <end position="231"/>
    </location>
</feature>
<dbReference type="AlphaFoldDB" id="A0A4Q0M403"/>
<dbReference type="Gene3D" id="3.30.310.50">
    <property type="entry name" value="Alpha-D-phosphohexomutase, C-terminal domain"/>
    <property type="match status" value="1"/>
</dbReference>
<dbReference type="InterPro" id="IPR017938">
    <property type="entry name" value="Riboflavin_synthase-like_b-brl"/>
</dbReference>
<dbReference type="Pfam" id="PF04954">
    <property type="entry name" value="SIP"/>
    <property type="match status" value="1"/>
</dbReference>
<dbReference type="Pfam" id="PF08021">
    <property type="entry name" value="FAD_binding_9"/>
    <property type="match status" value="1"/>
</dbReference>
<keyword evidence="4" id="KW-1185">Reference proteome</keyword>
<gene>
    <name evidence="3" type="ORF">EK403_21325</name>
</gene>
<dbReference type="GO" id="GO:0016491">
    <property type="term" value="F:oxidoreductase activity"/>
    <property type="evidence" value="ECO:0007669"/>
    <property type="project" value="InterPro"/>
</dbReference>
<dbReference type="PANTHER" id="PTHR30157">
    <property type="entry name" value="FERRIC REDUCTASE, NADPH-DEPENDENT"/>
    <property type="match status" value="1"/>
</dbReference>
<reference evidence="3 4" key="1">
    <citation type="submission" date="2018-12" db="EMBL/GenBank/DDBJ databases">
        <title>bacterium Hansschlegelia zhihuaiae S113.</title>
        <authorList>
            <person name="He J."/>
        </authorList>
    </citation>
    <scope>NUCLEOTIDE SEQUENCE [LARGE SCALE GENOMIC DNA]</scope>
    <source>
        <strain evidence="3 4">S 113</strain>
    </source>
</reference>
<evidence type="ECO:0000313" key="4">
    <source>
        <dbReference type="Proteomes" id="UP000289708"/>
    </source>
</evidence>
<proteinExistence type="inferred from homology"/>
<dbReference type="RefSeq" id="WP_128779475.1">
    <property type="nucleotide sequence ID" value="NZ_RYFI01000033.1"/>
</dbReference>
<dbReference type="PANTHER" id="PTHR30157:SF0">
    <property type="entry name" value="NADPH-DEPENDENT FERRIC-CHELATE REDUCTASE"/>
    <property type="match status" value="1"/>
</dbReference>
<dbReference type="Gene3D" id="3.40.50.80">
    <property type="entry name" value="Nucleotide-binding domain of ferredoxin-NADP reductase (FNR) module"/>
    <property type="match status" value="1"/>
</dbReference>
<name>A0A4Q0M403_9HYPH</name>
<comment type="caution">
    <text evidence="3">The sequence shown here is derived from an EMBL/GenBank/DDBJ whole genome shotgun (WGS) entry which is preliminary data.</text>
</comment>
<protein>
    <submittedName>
        <fullName evidence="3">Siderophore-interacting protein</fullName>
    </submittedName>
</protein>
<dbReference type="PROSITE" id="PS51384">
    <property type="entry name" value="FAD_FR"/>
    <property type="match status" value="1"/>
</dbReference>
<dbReference type="Gene3D" id="2.40.30.10">
    <property type="entry name" value="Translation factors"/>
    <property type="match status" value="1"/>
</dbReference>
<dbReference type="OrthoDB" id="9814826at2"/>
<dbReference type="InterPro" id="IPR017927">
    <property type="entry name" value="FAD-bd_FR_type"/>
</dbReference>
<sequence length="358" mass="38889">MAKPFVSEASLAVADAEALVGGLAAYWAGYDVEVETVGSCVTARLGLGSGVLEPDGERLKLRLEAEDLGKLELLRSYATETLCGFLKDEALVIDWRGHMATGATFADFREVRLVSNVPVAPRVRRLTFTGSDVARFGSEADLHVRLYFPPDGLETPEWPRPGPDGRTIWPADDRRPEVRYYTVRRFLPQRDELEIDFVIHADEGPGSAFAARARPGAVCGMAGPLGRGAPAAGWTLLAGDETALPAIARILERMPRDACGAAFIEIDSAVDEMAIDHPSGVALRWLYRRGAPAGATDLLFQAVASAHLPPDADPFVWVACEYSASKAIRKHLRATRGLARDRHLVVGYWQRDMVEAAA</sequence>
<evidence type="ECO:0000259" key="2">
    <source>
        <dbReference type="PROSITE" id="PS51384"/>
    </source>
</evidence>
<dbReference type="EMBL" id="RYFI01000033">
    <property type="protein sequence ID" value="RXF67419.1"/>
    <property type="molecule type" value="Genomic_DNA"/>
</dbReference>
<accession>A0A4Q0M403</accession>
<dbReference type="Proteomes" id="UP000289708">
    <property type="component" value="Unassembled WGS sequence"/>
</dbReference>
<evidence type="ECO:0000256" key="1">
    <source>
        <dbReference type="ARBA" id="ARBA00035644"/>
    </source>
</evidence>
<comment type="similarity">
    <text evidence="1">Belongs to the SIP oxidoreductase family.</text>
</comment>
<evidence type="ECO:0000313" key="3">
    <source>
        <dbReference type="EMBL" id="RXF67419.1"/>
    </source>
</evidence>
<organism evidence="3 4">
    <name type="scientific">Hansschlegelia zhihuaiae</name>
    <dbReference type="NCBI Taxonomy" id="405005"/>
    <lineage>
        <taxon>Bacteria</taxon>
        <taxon>Pseudomonadati</taxon>
        <taxon>Pseudomonadota</taxon>
        <taxon>Alphaproteobacteria</taxon>
        <taxon>Hyphomicrobiales</taxon>
        <taxon>Methylopilaceae</taxon>
        <taxon>Hansschlegelia</taxon>
    </lineage>
</organism>
<dbReference type="CDD" id="cd06193">
    <property type="entry name" value="siderophore_interacting"/>
    <property type="match status" value="1"/>
</dbReference>
<dbReference type="InterPro" id="IPR039374">
    <property type="entry name" value="SIP_fam"/>
</dbReference>
<dbReference type="InterPro" id="IPR039261">
    <property type="entry name" value="FNR_nucleotide-bd"/>
</dbReference>
<dbReference type="InterPro" id="IPR007037">
    <property type="entry name" value="SIP_rossman_dom"/>
</dbReference>